<organism evidence="4 5">
    <name type="scientific">Pannonibacter indicus</name>
    <dbReference type="NCBI Taxonomy" id="466044"/>
    <lineage>
        <taxon>Bacteria</taxon>
        <taxon>Pseudomonadati</taxon>
        <taxon>Pseudomonadota</taxon>
        <taxon>Alphaproteobacteria</taxon>
        <taxon>Hyphomicrobiales</taxon>
        <taxon>Stappiaceae</taxon>
        <taxon>Pannonibacter</taxon>
    </lineage>
</organism>
<proteinExistence type="predicted"/>
<evidence type="ECO:0000256" key="1">
    <source>
        <dbReference type="ARBA" id="ARBA00022679"/>
    </source>
</evidence>
<name>A0A0K6HPD0_9HYPH</name>
<dbReference type="SUPFAM" id="SSF53756">
    <property type="entry name" value="UDP-Glycosyltransferase/glycogen phosphorylase"/>
    <property type="match status" value="1"/>
</dbReference>
<evidence type="ECO:0000259" key="2">
    <source>
        <dbReference type="Pfam" id="PF00534"/>
    </source>
</evidence>
<dbReference type="GO" id="GO:0009103">
    <property type="term" value="P:lipopolysaccharide biosynthetic process"/>
    <property type="evidence" value="ECO:0007669"/>
    <property type="project" value="TreeGrafter"/>
</dbReference>
<evidence type="ECO:0000313" key="4">
    <source>
        <dbReference type="EMBL" id="CUA92643.1"/>
    </source>
</evidence>
<feature type="domain" description="Glycosyltransferase subfamily 4-like N-terminal" evidence="3">
    <location>
        <begin position="77"/>
        <end position="166"/>
    </location>
</feature>
<dbReference type="Proteomes" id="UP000183900">
    <property type="component" value="Unassembled WGS sequence"/>
</dbReference>
<dbReference type="AlphaFoldDB" id="A0A0K6HPD0"/>
<sequence>MTREASAPKVPIVFAFPGNLDMPTGGYGYDRRIIAGLRELGRDVELLELGEGFPCPEPEMLRKAETALEALPDGTLLVVDGLAYAVLGAVAARLAPRITLVCLLHHPLCLENGLDPELAGQLEAAEREALRHAHEVIVTSHATAARVRELFAVPSAHLHVVEPGTDRAPQALGSGGPGLRLLSVGSIVPRKGHDVLVEALAGLREFDWQLDVAGGFLDEACHAALVRQVTAHGLERRITLHGALSSNLLEAAYAAADLFVLASHYEGFGMAFTEALARGLPVIGSGGPAVERSLSGGGGIYVQPGSVEGLRSALRRLMADSALRRQLAGEAREAADRMPDWTEAARQFSAALDAAAIRIPA</sequence>
<reference evidence="5" key="1">
    <citation type="submission" date="2015-08" db="EMBL/GenBank/DDBJ databases">
        <authorList>
            <person name="Varghese N."/>
        </authorList>
    </citation>
    <scope>NUCLEOTIDE SEQUENCE [LARGE SCALE GENOMIC DNA]</scope>
    <source>
        <strain evidence="5">DSM 23407</strain>
    </source>
</reference>
<dbReference type="CDD" id="cd03801">
    <property type="entry name" value="GT4_PimA-like"/>
    <property type="match status" value="1"/>
</dbReference>
<dbReference type="InterPro" id="IPR028098">
    <property type="entry name" value="Glyco_trans_4-like_N"/>
</dbReference>
<dbReference type="Pfam" id="PF00534">
    <property type="entry name" value="Glycos_transf_1"/>
    <property type="match status" value="1"/>
</dbReference>
<keyword evidence="5" id="KW-1185">Reference proteome</keyword>
<dbReference type="RefSeq" id="WP_055454374.1">
    <property type="nucleotide sequence ID" value="NZ_CYHE01000002.1"/>
</dbReference>
<evidence type="ECO:0000259" key="3">
    <source>
        <dbReference type="Pfam" id="PF13439"/>
    </source>
</evidence>
<dbReference type="Pfam" id="PF13439">
    <property type="entry name" value="Glyco_transf_4"/>
    <property type="match status" value="1"/>
</dbReference>
<dbReference type="Gene3D" id="3.40.50.2000">
    <property type="entry name" value="Glycogen Phosphorylase B"/>
    <property type="match status" value="2"/>
</dbReference>
<protein>
    <submittedName>
        <fullName evidence="4">Glycosyltransferase involved in cell wall bisynthesis</fullName>
    </submittedName>
</protein>
<dbReference type="PANTHER" id="PTHR46401">
    <property type="entry name" value="GLYCOSYLTRANSFERASE WBBK-RELATED"/>
    <property type="match status" value="1"/>
</dbReference>
<dbReference type="InterPro" id="IPR001296">
    <property type="entry name" value="Glyco_trans_1"/>
</dbReference>
<dbReference type="GO" id="GO:0016757">
    <property type="term" value="F:glycosyltransferase activity"/>
    <property type="evidence" value="ECO:0007669"/>
    <property type="project" value="InterPro"/>
</dbReference>
<gene>
    <name evidence="4" type="ORF">Ga0061067_10242</name>
</gene>
<dbReference type="OrthoDB" id="9790710at2"/>
<keyword evidence="1 4" id="KW-0808">Transferase</keyword>
<dbReference type="PANTHER" id="PTHR46401:SF2">
    <property type="entry name" value="GLYCOSYLTRANSFERASE WBBK-RELATED"/>
    <property type="match status" value="1"/>
</dbReference>
<accession>A0A0K6HPD0</accession>
<dbReference type="EMBL" id="CYHE01000002">
    <property type="protein sequence ID" value="CUA92643.1"/>
    <property type="molecule type" value="Genomic_DNA"/>
</dbReference>
<evidence type="ECO:0000313" key="5">
    <source>
        <dbReference type="Proteomes" id="UP000183900"/>
    </source>
</evidence>
<feature type="domain" description="Glycosyl transferase family 1" evidence="2">
    <location>
        <begin position="176"/>
        <end position="333"/>
    </location>
</feature>